<accession>A0A8J3CZ94</accession>
<dbReference type="EMBL" id="BMYF01000016">
    <property type="protein sequence ID" value="GHB43515.1"/>
    <property type="molecule type" value="Genomic_DNA"/>
</dbReference>
<protein>
    <submittedName>
        <fullName evidence="1">Uncharacterized protein</fullName>
    </submittedName>
</protein>
<gene>
    <name evidence="1" type="ORF">GCM10008106_25610</name>
</gene>
<name>A0A8J3CZ94_9BACT</name>
<reference evidence="1" key="2">
    <citation type="submission" date="2020-09" db="EMBL/GenBank/DDBJ databases">
        <authorList>
            <person name="Sun Q."/>
            <person name="Kim S."/>
        </authorList>
    </citation>
    <scope>NUCLEOTIDE SEQUENCE</scope>
    <source>
        <strain evidence="1">KCTC 23224</strain>
    </source>
</reference>
<reference evidence="1" key="1">
    <citation type="journal article" date="2014" name="Int. J. Syst. Evol. Microbiol.">
        <title>Complete genome sequence of Corynebacterium casei LMG S-19264T (=DSM 44701T), isolated from a smear-ripened cheese.</title>
        <authorList>
            <consortium name="US DOE Joint Genome Institute (JGI-PGF)"/>
            <person name="Walter F."/>
            <person name="Albersmeier A."/>
            <person name="Kalinowski J."/>
            <person name="Ruckert C."/>
        </authorList>
    </citation>
    <scope>NUCLEOTIDE SEQUENCE</scope>
    <source>
        <strain evidence="1">KCTC 23224</strain>
    </source>
</reference>
<dbReference type="Proteomes" id="UP000642809">
    <property type="component" value="Unassembled WGS sequence"/>
</dbReference>
<evidence type="ECO:0000313" key="2">
    <source>
        <dbReference type="Proteomes" id="UP000642809"/>
    </source>
</evidence>
<comment type="caution">
    <text evidence="1">The sequence shown here is derived from an EMBL/GenBank/DDBJ whole genome shotgun (WGS) entry which is preliminary data.</text>
</comment>
<keyword evidence="2" id="KW-1185">Reference proteome</keyword>
<sequence length="140" mass="15674">MNLSVDLNNNGVSSNNFLEGIEGVSQVINTRMTLVEEEIDEMVFSLFISNILTTTNNIPIIRFGAENVRLLVEFGELSDTFQLVNDSNRPTNSSGVILGITLIDQLTVEIEVEKSVYDYAINDWVEILATYRFVRGGFMS</sequence>
<evidence type="ECO:0000313" key="1">
    <source>
        <dbReference type="EMBL" id="GHB43515.1"/>
    </source>
</evidence>
<organism evidence="1 2">
    <name type="scientific">Mongoliitalea lutea</name>
    <dbReference type="NCBI Taxonomy" id="849756"/>
    <lineage>
        <taxon>Bacteria</taxon>
        <taxon>Pseudomonadati</taxon>
        <taxon>Bacteroidota</taxon>
        <taxon>Cytophagia</taxon>
        <taxon>Cytophagales</taxon>
        <taxon>Cyclobacteriaceae</taxon>
        <taxon>Mongoliitalea</taxon>
    </lineage>
</organism>
<proteinExistence type="predicted"/>
<dbReference type="AlphaFoldDB" id="A0A8J3CZ94"/>